<dbReference type="EMBL" id="JHEG02000059">
    <property type="protein sequence ID" value="KIE06666.1"/>
    <property type="molecule type" value="Genomic_DNA"/>
</dbReference>
<proteinExistence type="predicted"/>
<evidence type="ECO:0000313" key="2">
    <source>
        <dbReference type="EMBL" id="KIE06666.1"/>
    </source>
</evidence>
<dbReference type="EMBL" id="JHEG04000001">
    <property type="protein sequence ID" value="KAF3889994.1"/>
    <property type="molecule type" value="Genomic_DNA"/>
</dbReference>
<evidence type="ECO:0000313" key="3">
    <source>
        <dbReference type="Proteomes" id="UP000029738"/>
    </source>
</evidence>
<reference evidence="1" key="2">
    <citation type="submission" date="2019-11" db="EMBL/GenBank/DDBJ databases">
        <title>Improved Assembly of Tolypothrix boutellei genome.</title>
        <authorList>
            <person name="Sarangi A.N."/>
            <person name="Mukherjee M."/>
            <person name="Ghosh S."/>
            <person name="Singh D."/>
            <person name="Das A."/>
            <person name="Kant S."/>
            <person name="Prusty A."/>
            <person name="Tripathy S."/>
        </authorList>
    </citation>
    <scope>NUCLEOTIDE SEQUENCE</scope>
    <source>
        <strain evidence="1">VB521301</strain>
    </source>
</reference>
<evidence type="ECO:0000313" key="1">
    <source>
        <dbReference type="EMBL" id="KAF3889994.1"/>
    </source>
</evidence>
<organism evidence="2">
    <name type="scientific">Tolypothrix bouteillei VB521301</name>
    <dbReference type="NCBI Taxonomy" id="1479485"/>
    <lineage>
        <taxon>Bacteria</taxon>
        <taxon>Bacillati</taxon>
        <taxon>Cyanobacteriota</taxon>
        <taxon>Cyanophyceae</taxon>
        <taxon>Nostocales</taxon>
        <taxon>Tolypothrichaceae</taxon>
        <taxon>Tolypothrix</taxon>
    </lineage>
</organism>
<keyword evidence="3" id="KW-1185">Reference proteome</keyword>
<accession>A0A0C1N2N7</accession>
<protein>
    <submittedName>
        <fullName evidence="2">Uncharacterized protein</fullName>
    </submittedName>
</protein>
<name>A0A0C1N2N7_9CYAN</name>
<comment type="caution">
    <text evidence="2">The sequence shown here is derived from an EMBL/GenBank/DDBJ whole genome shotgun (WGS) entry which is preliminary data.</text>
</comment>
<sequence length="90" mass="10596">MLPSVFKTCIPRDEILAGEQFRPSDEYETKNSFPINIRDQWDIDYSNFHNAIDVTENALKKLIKFIKEKYLEIDIEDSNKIAIQSYNSVH</sequence>
<reference evidence="2" key="1">
    <citation type="journal article" date="2015" name="Genome Announc.">
        <title>Draft Genome Sequence of Tolypothrix boutellei Strain VB521301.</title>
        <authorList>
            <person name="Chandrababunaidu M.M."/>
            <person name="Singh D."/>
            <person name="Sen D."/>
            <person name="Bhan S."/>
            <person name="Das S."/>
            <person name="Gupta A."/>
            <person name="Adhikary S.P."/>
            <person name="Tripathy S."/>
        </authorList>
    </citation>
    <scope>NUCLEOTIDE SEQUENCE</scope>
    <source>
        <strain evidence="2">VB521301</strain>
    </source>
</reference>
<dbReference type="Proteomes" id="UP000029738">
    <property type="component" value="Unassembled WGS sequence"/>
</dbReference>
<dbReference type="AlphaFoldDB" id="A0A0C1N2N7"/>
<gene>
    <name evidence="2" type="ORF">DA73_0235710</name>
    <name evidence="1" type="ORF">DA73_0400034435</name>
</gene>
<dbReference type="RefSeq" id="WP_038086899.1">
    <property type="nucleotide sequence ID" value="NZ_JHEG04000001.1"/>
</dbReference>